<keyword evidence="5" id="KW-0732">Signal</keyword>
<accession>A0A942DZ60</accession>
<evidence type="ECO:0000313" key="7">
    <source>
        <dbReference type="EMBL" id="MBS3650699.1"/>
    </source>
</evidence>
<dbReference type="SUPFAM" id="SSF46626">
    <property type="entry name" value="Cytochrome c"/>
    <property type="match status" value="1"/>
</dbReference>
<dbReference type="GO" id="GO:0046872">
    <property type="term" value="F:metal ion binding"/>
    <property type="evidence" value="ECO:0007669"/>
    <property type="project" value="UniProtKB-KW"/>
</dbReference>
<gene>
    <name evidence="7" type="ORF">KEU06_18970</name>
</gene>
<protein>
    <submittedName>
        <fullName evidence="7">C-type cytochrome</fullName>
    </submittedName>
</protein>
<evidence type="ECO:0000256" key="4">
    <source>
        <dbReference type="PROSITE-ProRule" id="PRU00433"/>
    </source>
</evidence>
<dbReference type="GO" id="GO:0020037">
    <property type="term" value="F:heme binding"/>
    <property type="evidence" value="ECO:0007669"/>
    <property type="project" value="InterPro"/>
</dbReference>
<proteinExistence type="predicted"/>
<evidence type="ECO:0000256" key="1">
    <source>
        <dbReference type="ARBA" id="ARBA00022617"/>
    </source>
</evidence>
<keyword evidence="8" id="KW-1185">Reference proteome</keyword>
<keyword evidence="2 4" id="KW-0479">Metal-binding</keyword>
<keyword evidence="1 4" id="KW-0349">Heme</keyword>
<dbReference type="Gene3D" id="1.10.760.10">
    <property type="entry name" value="Cytochrome c-like domain"/>
    <property type="match status" value="1"/>
</dbReference>
<evidence type="ECO:0000256" key="2">
    <source>
        <dbReference type="ARBA" id="ARBA00022723"/>
    </source>
</evidence>
<sequence length="108" mass="11678">MQGTVRTLIASIVAVGTSPVSAAQAQDVRQGRELAREVCASCHEIRPGQSRSPIATAPSFQRIAETPGMTAAALNVWLTVHEHPTMPMIKLSRDEVRNVSAYILSLNR</sequence>
<name>A0A942DZ60_9HYPH</name>
<dbReference type="RefSeq" id="WP_188256248.1">
    <property type="nucleotide sequence ID" value="NZ_JABVCF010000010.1"/>
</dbReference>
<evidence type="ECO:0000313" key="8">
    <source>
        <dbReference type="Proteomes" id="UP000680348"/>
    </source>
</evidence>
<comment type="caution">
    <text evidence="7">The sequence shown here is derived from an EMBL/GenBank/DDBJ whole genome shotgun (WGS) entry which is preliminary data.</text>
</comment>
<keyword evidence="3 4" id="KW-0408">Iron</keyword>
<dbReference type="InterPro" id="IPR036909">
    <property type="entry name" value="Cyt_c-like_dom_sf"/>
</dbReference>
<dbReference type="InterPro" id="IPR009056">
    <property type="entry name" value="Cyt_c-like_dom"/>
</dbReference>
<evidence type="ECO:0000259" key="6">
    <source>
        <dbReference type="PROSITE" id="PS51007"/>
    </source>
</evidence>
<evidence type="ECO:0000256" key="5">
    <source>
        <dbReference type="SAM" id="SignalP"/>
    </source>
</evidence>
<dbReference type="GO" id="GO:0009055">
    <property type="term" value="F:electron transfer activity"/>
    <property type="evidence" value="ECO:0007669"/>
    <property type="project" value="InterPro"/>
</dbReference>
<feature type="signal peptide" evidence="5">
    <location>
        <begin position="1"/>
        <end position="22"/>
    </location>
</feature>
<dbReference type="EMBL" id="JAGWCR010000010">
    <property type="protein sequence ID" value="MBS3650699.1"/>
    <property type="molecule type" value="Genomic_DNA"/>
</dbReference>
<dbReference type="Proteomes" id="UP000680348">
    <property type="component" value="Unassembled WGS sequence"/>
</dbReference>
<dbReference type="Pfam" id="PF13442">
    <property type="entry name" value="Cytochrome_CBB3"/>
    <property type="match status" value="1"/>
</dbReference>
<feature type="domain" description="Cytochrome c" evidence="6">
    <location>
        <begin position="26"/>
        <end position="107"/>
    </location>
</feature>
<evidence type="ECO:0000256" key="3">
    <source>
        <dbReference type="ARBA" id="ARBA00023004"/>
    </source>
</evidence>
<reference evidence="7" key="1">
    <citation type="submission" date="2021-04" db="EMBL/GenBank/DDBJ databases">
        <title>Pseudaminobacter soli sp. nov., isolated from paddy soil contaminated by heavy metals.</title>
        <authorList>
            <person name="Zhang K."/>
        </authorList>
    </citation>
    <scope>NUCLEOTIDE SEQUENCE</scope>
    <source>
        <strain evidence="7">19-2017</strain>
    </source>
</reference>
<dbReference type="AlphaFoldDB" id="A0A942DZ60"/>
<organism evidence="7 8">
    <name type="scientific">Pseudaminobacter soli</name>
    <name type="common">ex Zhang et al. 2022</name>
    <dbReference type="NCBI Taxonomy" id="2831468"/>
    <lineage>
        <taxon>Bacteria</taxon>
        <taxon>Pseudomonadati</taxon>
        <taxon>Pseudomonadota</taxon>
        <taxon>Alphaproteobacteria</taxon>
        <taxon>Hyphomicrobiales</taxon>
        <taxon>Phyllobacteriaceae</taxon>
        <taxon>Pseudaminobacter</taxon>
    </lineage>
</organism>
<feature type="chain" id="PRO_5037298443" evidence="5">
    <location>
        <begin position="23"/>
        <end position="108"/>
    </location>
</feature>
<dbReference type="PROSITE" id="PS51007">
    <property type="entry name" value="CYTC"/>
    <property type="match status" value="1"/>
</dbReference>